<dbReference type="Gene3D" id="1.10.443.10">
    <property type="entry name" value="Intergrase catalytic core"/>
    <property type="match status" value="1"/>
</dbReference>
<evidence type="ECO:0000256" key="1">
    <source>
        <dbReference type="ARBA" id="ARBA00008857"/>
    </source>
</evidence>
<keyword evidence="2" id="KW-0238">DNA-binding</keyword>
<evidence type="ECO:0000256" key="3">
    <source>
        <dbReference type="ARBA" id="ARBA00023172"/>
    </source>
</evidence>
<evidence type="ECO:0000259" key="4">
    <source>
        <dbReference type="PROSITE" id="PS51898"/>
    </source>
</evidence>
<reference evidence="5" key="1">
    <citation type="journal article" date="2022" name="Int. J. Syst. Evol. Microbiol.">
        <title>Pseudomonas aegrilactucae sp. nov. and Pseudomonas morbosilactucae sp. nov., pathogens causing bacterial rot of lettuce in Japan.</title>
        <authorList>
            <person name="Sawada H."/>
            <person name="Fujikawa T."/>
            <person name="Satou M."/>
        </authorList>
    </citation>
    <scope>NUCLEOTIDE SEQUENCE</scope>
    <source>
        <strain evidence="5">0166_1</strain>
    </source>
</reference>
<dbReference type="KEGG" id="sbae:DSM104329_02027"/>
<dbReference type="PANTHER" id="PTHR30349">
    <property type="entry name" value="PHAGE INTEGRASE-RELATED"/>
    <property type="match status" value="1"/>
</dbReference>
<dbReference type="SUPFAM" id="SSF56349">
    <property type="entry name" value="DNA breaking-rejoining enzymes"/>
    <property type="match status" value="1"/>
</dbReference>
<dbReference type="GO" id="GO:0015074">
    <property type="term" value="P:DNA integration"/>
    <property type="evidence" value="ECO:0007669"/>
    <property type="project" value="InterPro"/>
</dbReference>
<proteinExistence type="inferred from homology"/>
<dbReference type="EMBL" id="CP087164">
    <property type="protein sequence ID" value="UGS35632.1"/>
    <property type="molecule type" value="Genomic_DNA"/>
</dbReference>
<dbReference type="PROSITE" id="PS51898">
    <property type="entry name" value="TYR_RECOMBINASE"/>
    <property type="match status" value="1"/>
</dbReference>
<feature type="domain" description="Tyr recombinase" evidence="4">
    <location>
        <begin position="11"/>
        <end position="201"/>
    </location>
</feature>
<dbReference type="RefSeq" id="WP_259315315.1">
    <property type="nucleotide sequence ID" value="NZ_CP087164.1"/>
</dbReference>
<sequence length="211" mass="22873">MPAPANAGRKYPAEPLTPDEAQALIDAITGRGPLAVRNRALVALMWRSGLRVSEALALRPADVDERQGTVRVREGKGRKDRVAVIDSRGLGYVRAWTEVRRGLGLNGRQPLFCSVGAGAQRQAGQPLDPSYVRRLLPKLGTAAGIDKRVHPHGLRHTMATEMVERGLPLHVIAGQLGHSSTATTDTYLAKLMPSDRIKAMRAAGWDLDEQP</sequence>
<dbReference type="PANTHER" id="PTHR30349:SF41">
    <property type="entry name" value="INTEGRASE_RECOMBINASE PROTEIN MJ0367-RELATED"/>
    <property type="match status" value="1"/>
</dbReference>
<evidence type="ECO:0000313" key="5">
    <source>
        <dbReference type="EMBL" id="UGS35632.1"/>
    </source>
</evidence>
<dbReference type="InterPro" id="IPR013762">
    <property type="entry name" value="Integrase-like_cat_sf"/>
</dbReference>
<dbReference type="GO" id="GO:0003677">
    <property type="term" value="F:DNA binding"/>
    <property type="evidence" value="ECO:0007669"/>
    <property type="project" value="UniProtKB-KW"/>
</dbReference>
<name>A0A9E6XXM6_9ACTN</name>
<evidence type="ECO:0000313" key="6">
    <source>
        <dbReference type="Proteomes" id="UP001162834"/>
    </source>
</evidence>
<accession>A0A9E6XXM6</accession>
<keyword evidence="3" id="KW-0233">DNA recombination</keyword>
<gene>
    <name evidence="5" type="primary">xerC_4</name>
    <name evidence="5" type="ORF">DSM104329_02027</name>
</gene>
<dbReference type="Proteomes" id="UP001162834">
    <property type="component" value="Chromosome"/>
</dbReference>
<dbReference type="InterPro" id="IPR050090">
    <property type="entry name" value="Tyrosine_recombinase_XerCD"/>
</dbReference>
<evidence type="ECO:0000256" key="2">
    <source>
        <dbReference type="ARBA" id="ARBA00023125"/>
    </source>
</evidence>
<dbReference type="InterPro" id="IPR002104">
    <property type="entry name" value="Integrase_catalytic"/>
</dbReference>
<organism evidence="5 6">
    <name type="scientific">Capillimicrobium parvum</name>
    <dbReference type="NCBI Taxonomy" id="2884022"/>
    <lineage>
        <taxon>Bacteria</taxon>
        <taxon>Bacillati</taxon>
        <taxon>Actinomycetota</taxon>
        <taxon>Thermoleophilia</taxon>
        <taxon>Solirubrobacterales</taxon>
        <taxon>Capillimicrobiaceae</taxon>
        <taxon>Capillimicrobium</taxon>
    </lineage>
</organism>
<keyword evidence="6" id="KW-1185">Reference proteome</keyword>
<dbReference type="GO" id="GO:0006310">
    <property type="term" value="P:DNA recombination"/>
    <property type="evidence" value="ECO:0007669"/>
    <property type="project" value="UniProtKB-KW"/>
</dbReference>
<dbReference type="Pfam" id="PF00589">
    <property type="entry name" value="Phage_integrase"/>
    <property type="match status" value="1"/>
</dbReference>
<dbReference type="InterPro" id="IPR011010">
    <property type="entry name" value="DNA_brk_join_enz"/>
</dbReference>
<comment type="similarity">
    <text evidence="1">Belongs to the 'phage' integrase family.</text>
</comment>
<protein>
    <submittedName>
        <fullName evidence="5">Tyrosine recombinase XerC</fullName>
    </submittedName>
</protein>
<dbReference type="AlphaFoldDB" id="A0A9E6XXM6"/>